<dbReference type="EMBL" id="GG679132">
    <property type="protein sequence ID" value="EER08270.1"/>
    <property type="molecule type" value="Genomic_DNA"/>
</dbReference>
<accession>C5L4S9</accession>
<dbReference type="RefSeq" id="XP_002776454.1">
    <property type="nucleotide sequence ID" value="XM_002776408.1"/>
</dbReference>
<gene>
    <name evidence="1" type="ORF">Pmar_PMAR007941</name>
</gene>
<keyword evidence="2" id="KW-1185">Reference proteome</keyword>
<evidence type="ECO:0000313" key="2">
    <source>
        <dbReference type="Proteomes" id="UP000007800"/>
    </source>
</evidence>
<dbReference type="OrthoDB" id="430516at2759"/>
<dbReference type="AlphaFoldDB" id="C5L4S9"/>
<proteinExistence type="predicted"/>
<protein>
    <submittedName>
        <fullName evidence="1">Uncharacterized protein</fullName>
    </submittedName>
</protein>
<organism evidence="2">
    <name type="scientific">Perkinsus marinus (strain ATCC 50983 / TXsc)</name>
    <dbReference type="NCBI Taxonomy" id="423536"/>
    <lineage>
        <taxon>Eukaryota</taxon>
        <taxon>Sar</taxon>
        <taxon>Alveolata</taxon>
        <taxon>Perkinsozoa</taxon>
        <taxon>Perkinsea</taxon>
        <taxon>Perkinsida</taxon>
        <taxon>Perkinsidae</taxon>
        <taxon>Perkinsus</taxon>
    </lineage>
</organism>
<reference evidence="1 2" key="1">
    <citation type="submission" date="2008-07" db="EMBL/GenBank/DDBJ databases">
        <authorList>
            <person name="El-Sayed N."/>
            <person name="Caler E."/>
            <person name="Inman J."/>
            <person name="Amedeo P."/>
            <person name="Hass B."/>
            <person name="Wortman J."/>
        </authorList>
    </citation>
    <scope>NUCLEOTIDE SEQUENCE [LARGE SCALE GENOMIC DNA]</scope>
    <source>
        <strain evidence="2">ATCC 50983 / TXsc</strain>
    </source>
</reference>
<name>C5L4S9_PERM5</name>
<evidence type="ECO:0000313" key="1">
    <source>
        <dbReference type="EMBL" id="EER08270.1"/>
    </source>
</evidence>
<dbReference type="InParanoid" id="C5L4S9"/>
<dbReference type="GeneID" id="9064487"/>
<dbReference type="Proteomes" id="UP000007800">
    <property type="component" value="Unassembled WGS sequence"/>
</dbReference>
<sequence>MRPPSLLLKLLRKRLRMPEPLAMVDVPLATEAIHAALCPGLSPGVFTQLLTLGMRLGAPQEVTVNALAHLPDSLTFRDQTELIRQLMLEGMQPHAKRILPSAVECVSYLDAPKDILCILSALTKCNDDDDAAVDHFLWLLIERGILVRWDVPALCKMIALSGPRQHIRSVAQMLIVAYLDNTSLDEQDGTLDLLVLRTLADIKAIGGAYSLYVPQDGEFMVQVYCIGADEVGQCSTCLRDIGSIQSARMEDSSARRPPLQYHNFKPIHPTHISKPGDAALVDLTARSSHSI</sequence>